<sequence length="367" mass="39733">MPVLALACSLPGPTANAEAPRFENLSPVQVYAAPQISVSPPTPLPDPVAPEAMFLEPLGLPDTGRDIDSYLWRPGDGRQWRRGKVADTSPGLRGARGWRRSPRLKSPVSAGSSLPWQFGTSNWRYAGEDGWSLTLGAEEIAVPTWSNAARLGGVSISQSSLSNANALGSWEYAMSVGVLDATSGQDQGDLDYGPTASNTVLRYGISPEFTLESQLELASDLVTSGLGGEYEGEWGVWSAGVARASYGLYKGWRYQTGYTVNVLDDLQLSWKNERHTAGFTDLSRYQGGGIAPGGIRQQWSATVPLGRWGDVSGVYETERSALGSKKHSFGFGQQFWYSPNLRVGLRAEREFVTGDYDIGIHFSVPIF</sequence>
<dbReference type="AlphaFoldDB" id="A0A410G8H0"/>
<organism evidence="2 3">
    <name type="scientific">Pollutimonas thiosulfatoxidans</name>
    <dbReference type="NCBI Taxonomy" id="2028345"/>
    <lineage>
        <taxon>Bacteria</taxon>
        <taxon>Pseudomonadati</taxon>
        <taxon>Pseudomonadota</taxon>
        <taxon>Betaproteobacteria</taxon>
        <taxon>Burkholderiales</taxon>
        <taxon>Alcaligenaceae</taxon>
        <taxon>Pollutimonas</taxon>
    </lineage>
</organism>
<evidence type="ECO:0000313" key="2">
    <source>
        <dbReference type="EMBL" id="QAA92612.1"/>
    </source>
</evidence>
<accession>A0A410G8H0</accession>
<gene>
    <name evidence="2" type="ORF">CKA81_01210</name>
</gene>
<dbReference type="Proteomes" id="UP000283474">
    <property type="component" value="Chromosome"/>
</dbReference>
<protein>
    <submittedName>
        <fullName evidence="2">Uncharacterized protein</fullName>
    </submittedName>
</protein>
<keyword evidence="3" id="KW-1185">Reference proteome</keyword>
<name>A0A410G8H0_9BURK</name>
<proteinExistence type="predicted"/>
<dbReference type="KEGG" id="pus:CKA81_01210"/>
<feature type="region of interest" description="Disordered" evidence="1">
    <location>
        <begin position="82"/>
        <end position="106"/>
    </location>
</feature>
<dbReference type="EMBL" id="CP022987">
    <property type="protein sequence ID" value="QAA92612.1"/>
    <property type="molecule type" value="Genomic_DNA"/>
</dbReference>
<evidence type="ECO:0000313" key="3">
    <source>
        <dbReference type="Proteomes" id="UP000283474"/>
    </source>
</evidence>
<reference evidence="2 3" key="1">
    <citation type="submission" date="2017-08" db="EMBL/GenBank/DDBJ databases">
        <authorList>
            <person name="Park S.-J."/>
            <person name="Kim H."/>
        </authorList>
    </citation>
    <scope>NUCLEOTIDE SEQUENCE [LARGE SCALE GENOMIC DNA]</scope>
    <source>
        <strain evidence="3">ye3</strain>
    </source>
</reference>
<evidence type="ECO:0000256" key="1">
    <source>
        <dbReference type="SAM" id="MobiDB-lite"/>
    </source>
</evidence>